<reference evidence="2 3" key="1">
    <citation type="submission" date="2019-11" db="EMBL/GenBank/DDBJ databases">
        <authorList>
            <person name="Zhang X.Y."/>
        </authorList>
    </citation>
    <scope>NUCLEOTIDE SEQUENCE [LARGE SCALE GENOMIC DNA]</scope>
    <source>
        <strain evidence="2 3">C176</strain>
    </source>
</reference>
<keyword evidence="3" id="KW-1185">Reference proteome</keyword>
<dbReference type="GO" id="GO:0016740">
    <property type="term" value="F:transferase activity"/>
    <property type="evidence" value="ECO:0007669"/>
    <property type="project" value="UniProtKB-KW"/>
</dbReference>
<dbReference type="InterPro" id="IPR029044">
    <property type="entry name" value="Nucleotide-diphossugar_trans"/>
</dbReference>
<evidence type="ECO:0000313" key="3">
    <source>
        <dbReference type="Proteomes" id="UP000433788"/>
    </source>
</evidence>
<dbReference type="EMBL" id="WJPP01000005">
    <property type="protein sequence ID" value="MRH79070.1"/>
    <property type="molecule type" value="Genomic_DNA"/>
</dbReference>
<dbReference type="RefSeq" id="WP_153720113.1">
    <property type="nucleotide sequence ID" value="NZ_WJPP01000005.1"/>
</dbReference>
<proteinExistence type="predicted"/>
<dbReference type="Proteomes" id="UP000433788">
    <property type="component" value="Unassembled WGS sequence"/>
</dbReference>
<keyword evidence="2" id="KW-0808">Transferase</keyword>
<evidence type="ECO:0000313" key="2">
    <source>
        <dbReference type="EMBL" id="MRH79070.1"/>
    </source>
</evidence>
<feature type="domain" description="Glycosyltransferase 2-like" evidence="1">
    <location>
        <begin position="45"/>
        <end position="134"/>
    </location>
</feature>
<gene>
    <name evidence="2" type="ORF">GH984_10195</name>
</gene>
<organism evidence="2 3">
    <name type="scientific">Spiribacter salilacus</name>
    <dbReference type="NCBI Taxonomy" id="2664894"/>
    <lineage>
        <taxon>Bacteria</taxon>
        <taxon>Pseudomonadati</taxon>
        <taxon>Pseudomonadota</taxon>
        <taxon>Gammaproteobacteria</taxon>
        <taxon>Chromatiales</taxon>
        <taxon>Ectothiorhodospiraceae</taxon>
        <taxon>Spiribacter</taxon>
    </lineage>
</organism>
<dbReference type="InterPro" id="IPR001173">
    <property type="entry name" value="Glyco_trans_2-like"/>
</dbReference>
<evidence type="ECO:0000259" key="1">
    <source>
        <dbReference type="Pfam" id="PF00535"/>
    </source>
</evidence>
<protein>
    <submittedName>
        <fullName evidence="2">Glycosyltransferase</fullName>
    </submittedName>
</protein>
<accession>A0A6N7QU17</accession>
<dbReference type="SUPFAM" id="SSF53448">
    <property type="entry name" value="Nucleotide-diphospho-sugar transferases"/>
    <property type="match status" value="1"/>
</dbReference>
<dbReference type="AlphaFoldDB" id="A0A6N7QU17"/>
<comment type="caution">
    <text evidence="2">The sequence shown here is derived from an EMBL/GenBank/DDBJ whole genome shotgun (WGS) entry which is preliminary data.</text>
</comment>
<sequence length="255" mass="29690">MNSTNCSIVISSFDGYSDAWRPFFELFWRYWPDCPYRIYLIANNLEYPDERVRTIKIPNDQGWGGNFIQAIKEIKTDYIIYLQEDYFLKSKVNSGYIERILKFTADERAVCMRLFPCPGPDLSYKGNSEIGEISKDAPYRISLQAAIWESRPFLELIRPEWSGWDMEIRGTIESSKQNQLFLGVKREAPLALDYFCTAILKGKWLPGAIELCEQEGVEIDLSRRPVLSAFDKIKGEILGHIAKPYLFLRKIWQGR</sequence>
<dbReference type="Pfam" id="PF00535">
    <property type="entry name" value="Glycos_transf_2"/>
    <property type="match status" value="1"/>
</dbReference>
<name>A0A6N7QU17_9GAMM</name>